<evidence type="ECO:0000313" key="4">
    <source>
        <dbReference type="EMBL" id="CAB3390058.1"/>
    </source>
</evidence>
<dbReference type="SMART" id="SM00287">
    <property type="entry name" value="SH3b"/>
    <property type="match status" value="1"/>
</dbReference>
<evidence type="ECO:0000256" key="1">
    <source>
        <dbReference type="ARBA" id="ARBA00006068"/>
    </source>
</evidence>
<organism evidence="4 5">
    <name type="scientific">Kyrpidia spormannii</name>
    <dbReference type="NCBI Taxonomy" id="2055160"/>
    <lineage>
        <taxon>Bacteria</taxon>
        <taxon>Bacillati</taxon>
        <taxon>Bacillota</taxon>
        <taxon>Bacilli</taxon>
        <taxon>Bacillales</taxon>
        <taxon>Alicyclobacillaceae</taxon>
        <taxon>Kyrpidia</taxon>
    </lineage>
</organism>
<dbReference type="EMBL" id="LR792683">
    <property type="protein sequence ID" value="CAB3390058.1"/>
    <property type="molecule type" value="Genomic_DNA"/>
</dbReference>
<dbReference type="PANTHER" id="PTHR33392:SF6">
    <property type="entry name" value="POLYISOPRENYL-TEICHOIC ACID--PEPTIDOGLYCAN TEICHOIC ACID TRANSFERASE TAGU"/>
    <property type="match status" value="1"/>
</dbReference>
<dbReference type="InterPro" id="IPR004474">
    <property type="entry name" value="LytR_CpsA_psr"/>
</dbReference>
<dbReference type="InterPro" id="IPR050922">
    <property type="entry name" value="LytR/CpsA/Psr_CW_biosynth"/>
</dbReference>
<feature type="region of interest" description="Disordered" evidence="2">
    <location>
        <begin position="304"/>
        <end position="363"/>
    </location>
</feature>
<evidence type="ECO:0000256" key="2">
    <source>
        <dbReference type="SAM" id="MobiDB-lite"/>
    </source>
</evidence>
<accession>A0A6F9E0P2</accession>
<comment type="similarity">
    <text evidence="1">Belongs to the LytR/CpsA/Psr (LCP) family.</text>
</comment>
<dbReference type="PROSITE" id="PS51781">
    <property type="entry name" value="SH3B"/>
    <property type="match status" value="1"/>
</dbReference>
<feature type="domain" description="SH3b" evidence="3">
    <location>
        <begin position="360"/>
        <end position="422"/>
    </location>
</feature>
<dbReference type="NCBIfam" id="TIGR00350">
    <property type="entry name" value="lytR_cpsA_psr"/>
    <property type="match status" value="1"/>
</dbReference>
<protein>
    <submittedName>
        <fullName evidence="4">Transcriptional regulator</fullName>
    </submittedName>
</protein>
<proteinExistence type="inferred from homology"/>
<name>A0A6F9E0P2_9BACL</name>
<evidence type="ECO:0000259" key="3">
    <source>
        <dbReference type="PROSITE" id="PS51781"/>
    </source>
</evidence>
<feature type="compositionally biased region" description="Low complexity" evidence="2">
    <location>
        <begin position="335"/>
        <end position="363"/>
    </location>
</feature>
<dbReference type="PANTHER" id="PTHR33392">
    <property type="entry name" value="POLYISOPRENYL-TEICHOIC ACID--PEPTIDOGLYCAN TEICHOIC ACID TRANSFERASE TAGU"/>
    <property type="match status" value="1"/>
</dbReference>
<dbReference type="InterPro" id="IPR003646">
    <property type="entry name" value="SH3-like_bac-type"/>
</dbReference>
<reference evidence="4 5" key="1">
    <citation type="submission" date="2020-04" db="EMBL/GenBank/DDBJ databases">
        <authorList>
            <person name="Hogendoorn C."/>
        </authorList>
    </citation>
    <scope>NUCLEOTIDE SEQUENCE [LARGE SCALE GENOMIC DNA]</scope>
    <source>
        <strain evidence="4">COOX1</strain>
    </source>
</reference>
<dbReference type="Pfam" id="PF03816">
    <property type="entry name" value="LytR_cpsA_psr"/>
    <property type="match status" value="1"/>
</dbReference>
<evidence type="ECO:0000313" key="5">
    <source>
        <dbReference type="Proteomes" id="UP000502196"/>
    </source>
</evidence>
<gene>
    <name evidence="4" type="ORF">COOX1_0218</name>
</gene>
<dbReference type="Proteomes" id="UP000502196">
    <property type="component" value="Chromosome"/>
</dbReference>
<dbReference type="AlphaFoldDB" id="A0A6F9E0P2"/>
<dbReference type="Pfam" id="PF08239">
    <property type="entry name" value="SH3_3"/>
    <property type="match status" value="1"/>
</dbReference>
<dbReference type="Gene3D" id="2.30.30.40">
    <property type="entry name" value="SH3 Domains"/>
    <property type="match status" value="1"/>
</dbReference>
<feature type="compositionally biased region" description="Low complexity" evidence="2">
    <location>
        <begin position="312"/>
        <end position="325"/>
    </location>
</feature>
<sequence length="422" mass="44251">MAEGNMKKSRMFWLSLAVVLALGGTFGLGYWQGARSARGDLQAQSPGGGSTPVEAAAAPMHVLLIGYDARPGQNYGNTDTLIVASFDPQEGRLAMLSVPRDTRVAIPGHGYDKINAAMNLGGVKLTEQMVSSLVGVSLDHYVRVNFEQFKGVIDALGGVTVNVDKNMYYFTGDAQDGVINLHKGVQHLNGDQALQFVRYREDPLGDITRTQRQQELLKALADQALQPSTIVKLPVLIPRVMQAVDTDFSLLDVLSLTRMAAGMSGQQVISETLPGQFLNLNGVSYWQVDPGQAKQVMAELDEGKRVSQVVESPGAGSGSSTTGGSSAPGGGTSGSPGTDGSSGASGSTSASGSSSGGSQTPTATVLGQNVHVRSGPGTNYRIIGSVAGGETVTLIQQNGDWWLVMTPDGMRGYMSAAWLRVD</sequence>
<dbReference type="Gene3D" id="3.40.630.190">
    <property type="entry name" value="LCP protein"/>
    <property type="match status" value="1"/>
</dbReference>